<keyword evidence="2" id="KW-1185">Reference proteome</keyword>
<comment type="caution">
    <text evidence="1">The sequence shown here is derived from an EMBL/GenBank/DDBJ whole genome shotgun (WGS) entry which is preliminary data.</text>
</comment>
<accession>A0A9X0QJQ5</accession>
<dbReference type="EMBL" id="JACHEB010000017">
    <property type="protein sequence ID" value="MBB5331661.1"/>
    <property type="molecule type" value="Genomic_DNA"/>
</dbReference>
<evidence type="ECO:0008006" key="3">
    <source>
        <dbReference type="Google" id="ProtNLM"/>
    </source>
</evidence>
<gene>
    <name evidence="1" type="ORF">HDF14_005310</name>
</gene>
<proteinExistence type="predicted"/>
<name>A0A9X0QJQ5_9BACT</name>
<dbReference type="AlphaFoldDB" id="A0A9X0QJQ5"/>
<sequence>MKLDPIRSLYHAAMQLIQIVPGLPPRVDSIGDYTLQMARHLRAEHGIETRFLVGDPEWDGGETVEGFAVAKVLERSEEGLLGSITTLERETGTLPILVQFSVYGYERRGCPVWMAKGLEALYCTRTKGLHVAFHELENRSWKPWSSVFWVTGLQKRLIARIARVCTFRYTNTEEYRGKLEGWGLGRISLIPNFSPLGEPMLYPAFDARRPEMVVFGRGAQRRWTYERAGHLLGPLCRQLGIERIVDIGQPLEGIADTFDDIPLVRLGRLPEEEVNARMAAAMGSFMQYPVPVLTKSSVHAVSCAYGTIPFVFDGGTKERSCPLLVTGEDFVPVDGDPSGLELPSLELLSRQIFENYQLRSSRRAAATVAQHLTATR</sequence>
<organism evidence="1 2">
    <name type="scientific">Tunturiibacter gelidiferens</name>
    <dbReference type="NCBI Taxonomy" id="3069689"/>
    <lineage>
        <taxon>Bacteria</taxon>
        <taxon>Pseudomonadati</taxon>
        <taxon>Acidobacteriota</taxon>
        <taxon>Terriglobia</taxon>
        <taxon>Terriglobales</taxon>
        <taxon>Acidobacteriaceae</taxon>
        <taxon>Tunturiibacter</taxon>
    </lineage>
</organism>
<evidence type="ECO:0000313" key="1">
    <source>
        <dbReference type="EMBL" id="MBB5331661.1"/>
    </source>
</evidence>
<dbReference type="Proteomes" id="UP000535182">
    <property type="component" value="Unassembled WGS sequence"/>
</dbReference>
<reference evidence="1 2" key="1">
    <citation type="submission" date="2020-08" db="EMBL/GenBank/DDBJ databases">
        <title>Genomic Encyclopedia of Type Strains, Phase IV (KMG-V): Genome sequencing to study the core and pangenomes of soil and plant-associated prokaryotes.</title>
        <authorList>
            <person name="Whitman W."/>
        </authorList>
    </citation>
    <scope>NUCLEOTIDE SEQUENCE [LARGE SCALE GENOMIC DNA]</scope>
    <source>
        <strain evidence="1 2">X5P2</strain>
    </source>
</reference>
<dbReference type="RefSeq" id="WP_183981483.1">
    <property type="nucleotide sequence ID" value="NZ_JACHEB010000017.1"/>
</dbReference>
<protein>
    <recommendedName>
        <fullName evidence="3">Glycosyltransferase family 4 protein</fullName>
    </recommendedName>
</protein>
<evidence type="ECO:0000313" key="2">
    <source>
        <dbReference type="Proteomes" id="UP000535182"/>
    </source>
</evidence>